<protein>
    <recommendedName>
        <fullName evidence="1">DUF3615 domain-containing protein</fullName>
    </recommendedName>
</protein>
<comment type="caution">
    <text evidence="2">The sequence shown here is derived from an EMBL/GenBank/DDBJ whole genome shotgun (WGS) entry which is preliminary data.</text>
</comment>
<keyword evidence="3" id="KW-1185">Reference proteome</keyword>
<dbReference type="PANTHER" id="PTHR34710:SF8">
    <property type="entry name" value="CYSTATIN DOMAIN-CONTAINING PROTEIN"/>
    <property type="match status" value="1"/>
</dbReference>
<organism evidence="2 3">
    <name type="scientific">Lolium multiflorum</name>
    <name type="common">Italian ryegrass</name>
    <name type="synonym">Lolium perenne subsp. multiflorum</name>
    <dbReference type="NCBI Taxonomy" id="4521"/>
    <lineage>
        <taxon>Eukaryota</taxon>
        <taxon>Viridiplantae</taxon>
        <taxon>Streptophyta</taxon>
        <taxon>Embryophyta</taxon>
        <taxon>Tracheophyta</taxon>
        <taxon>Spermatophyta</taxon>
        <taxon>Magnoliopsida</taxon>
        <taxon>Liliopsida</taxon>
        <taxon>Poales</taxon>
        <taxon>Poaceae</taxon>
        <taxon>BOP clade</taxon>
        <taxon>Pooideae</taxon>
        <taxon>Poodae</taxon>
        <taxon>Poeae</taxon>
        <taxon>Poeae Chloroplast Group 2 (Poeae type)</taxon>
        <taxon>Loliodinae</taxon>
        <taxon>Loliinae</taxon>
        <taxon>Lolium</taxon>
    </lineage>
</organism>
<dbReference type="PANTHER" id="PTHR34710">
    <property type="entry name" value="OS03G0834100 PROTEIN"/>
    <property type="match status" value="1"/>
</dbReference>
<sequence length="223" mass="25839">MGSWLSSPATPDYVRPVPEEWAAGFDFAALCELRDRRGAVRPPRTQQEIDARSILGLANRAIEHYNSNHPSVEYSYLDELSNESEMKASCIGFRRDLWYHVNFSARNPTGIHRFFAELRYEQCSGNIIVETCFTLEGPAWCFRRICGFCSDESKILHPSNTEFRCGKEGDEKYFFRERCGIKRHEKELFCERCGSEGHKKEVFSESDMLKIPFLLGGQLPRYR</sequence>
<dbReference type="Proteomes" id="UP001231189">
    <property type="component" value="Unassembled WGS sequence"/>
</dbReference>
<dbReference type="Pfam" id="PF12274">
    <property type="entry name" value="DUF3615"/>
    <property type="match status" value="1"/>
</dbReference>
<evidence type="ECO:0000313" key="3">
    <source>
        <dbReference type="Proteomes" id="UP001231189"/>
    </source>
</evidence>
<dbReference type="AlphaFoldDB" id="A0AAD8WZ72"/>
<dbReference type="EMBL" id="JAUUTY010000002">
    <property type="protein sequence ID" value="KAK1686492.1"/>
    <property type="molecule type" value="Genomic_DNA"/>
</dbReference>
<evidence type="ECO:0000259" key="1">
    <source>
        <dbReference type="Pfam" id="PF12274"/>
    </source>
</evidence>
<name>A0AAD8WZ72_LOLMU</name>
<reference evidence="2" key="1">
    <citation type="submission" date="2023-07" db="EMBL/GenBank/DDBJ databases">
        <title>A chromosome-level genome assembly of Lolium multiflorum.</title>
        <authorList>
            <person name="Chen Y."/>
            <person name="Copetti D."/>
            <person name="Kolliker R."/>
            <person name="Studer B."/>
        </authorList>
    </citation>
    <scope>NUCLEOTIDE SEQUENCE</scope>
    <source>
        <strain evidence="2">02402/16</strain>
        <tissue evidence="2">Leaf</tissue>
    </source>
</reference>
<proteinExistence type="predicted"/>
<dbReference type="InterPro" id="IPR022059">
    <property type="entry name" value="DUF3615"/>
</dbReference>
<gene>
    <name evidence="2" type="ORF">QYE76_047340</name>
</gene>
<evidence type="ECO:0000313" key="2">
    <source>
        <dbReference type="EMBL" id="KAK1686492.1"/>
    </source>
</evidence>
<feature type="domain" description="DUF3615" evidence="1">
    <location>
        <begin position="58"/>
        <end position="158"/>
    </location>
</feature>
<accession>A0AAD8WZ72</accession>